<proteinExistence type="predicted"/>
<accession>A0A7R9CJE1</accession>
<gene>
    <name evidence="1" type="ORF">TCEB3V08_LOCUS3831</name>
</gene>
<sequence length="89" mass="9266">MLVRSLLCYGGTVKALEGGEGHERVEIRGVGSPDGSECGKGRNNGVAARMVLSAGKVFFDLLRKIVSLKAAEGKMEVSAPSVGNCCVIQ</sequence>
<organism evidence="1">
    <name type="scientific">Timema cristinae</name>
    <name type="common">Walking stick</name>
    <dbReference type="NCBI Taxonomy" id="61476"/>
    <lineage>
        <taxon>Eukaryota</taxon>
        <taxon>Metazoa</taxon>
        <taxon>Ecdysozoa</taxon>
        <taxon>Arthropoda</taxon>
        <taxon>Hexapoda</taxon>
        <taxon>Insecta</taxon>
        <taxon>Pterygota</taxon>
        <taxon>Neoptera</taxon>
        <taxon>Polyneoptera</taxon>
        <taxon>Phasmatodea</taxon>
        <taxon>Timematodea</taxon>
        <taxon>Timematoidea</taxon>
        <taxon>Timematidae</taxon>
        <taxon>Timema</taxon>
    </lineage>
</organism>
<reference evidence="1" key="1">
    <citation type="submission" date="2020-11" db="EMBL/GenBank/DDBJ databases">
        <authorList>
            <person name="Tran Van P."/>
        </authorList>
    </citation>
    <scope>NUCLEOTIDE SEQUENCE</scope>
</reference>
<dbReference type="EMBL" id="OC317440">
    <property type="protein sequence ID" value="CAD7396885.1"/>
    <property type="molecule type" value="Genomic_DNA"/>
</dbReference>
<dbReference type="AlphaFoldDB" id="A0A7R9CJE1"/>
<evidence type="ECO:0000313" key="1">
    <source>
        <dbReference type="EMBL" id="CAD7396885.1"/>
    </source>
</evidence>
<protein>
    <submittedName>
        <fullName evidence="1">Uncharacterized protein</fullName>
    </submittedName>
</protein>
<name>A0A7R9CJE1_TIMCR</name>